<keyword evidence="5" id="KW-1185">Reference proteome</keyword>
<dbReference type="Pfam" id="PF02634">
    <property type="entry name" value="FdhD-NarQ"/>
    <property type="match status" value="1"/>
</dbReference>
<dbReference type="GO" id="GO:0005737">
    <property type="term" value="C:cytoplasm"/>
    <property type="evidence" value="ECO:0007669"/>
    <property type="project" value="UniProtKB-SubCell"/>
</dbReference>
<organism evidence="4 5">
    <name type="scientific">Aureimonas glaciei</name>
    <dbReference type="NCBI Taxonomy" id="1776957"/>
    <lineage>
        <taxon>Bacteria</taxon>
        <taxon>Pseudomonadati</taxon>
        <taxon>Pseudomonadota</taxon>
        <taxon>Alphaproteobacteria</taxon>
        <taxon>Hyphomicrobiales</taxon>
        <taxon>Aurantimonadaceae</taxon>
        <taxon>Aureimonas</taxon>
    </lineage>
</organism>
<comment type="similarity">
    <text evidence="3">Belongs to the FdhD family.</text>
</comment>
<comment type="function">
    <text evidence="3">Required for formate dehydrogenase (FDH) activity. Acts as a sulfur carrier protein that transfers sulfur from IscS to the molybdenum cofactor prior to its insertion into FDH.</text>
</comment>
<evidence type="ECO:0000313" key="5">
    <source>
        <dbReference type="Proteomes" id="UP000613160"/>
    </source>
</evidence>
<dbReference type="HAMAP" id="MF_00187">
    <property type="entry name" value="FdhD"/>
    <property type="match status" value="1"/>
</dbReference>
<gene>
    <name evidence="4" type="primary">fdsC</name>
    <name evidence="3" type="synonym">fdhD</name>
    <name evidence="4" type="ORF">GCM10011335_11670</name>
</gene>
<dbReference type="GO" id="GO:0006777">
    <property type="term" value="P:Mo-molybdopterin cofactor biosynthetic process"/>
    <property type="evidence" value="ECO:0007669"/>
    <property type="project" value="UniProtKB-UniRule"/>
</dbReference>
<evidence type="ECO:0000313" key="4">
    <source>
        <dbReference type="EMBL" id="GGD10443.1"/>
    </source>
</evidence>
<evidence type="ECO:0000256" key="3">
    <source>
        <dbReference type="HAMAP-Rule" id="MF_00187"/>
    </source>
</evidence>
<dbReference type="PANTHER" id="PTHR30592">
    <property type="entry name" value="FORMATE DEHYDROGENASE"/>
    <property type="match status" value="1"/>
</dbReference>
<dbReference type="PIRSF" id="PIRSF015626">
    <property type="entry name" value="FdhD"/>
    <property type="match status" value="1"/>
</dbReference>
<dbReference type="InterPro" id="IPR016193">
    <property type="entry name" value="Cytidine_deaminase-like"/>
</dbReference>
<dbReference type="EMBL" id="BMJJ01000002">
    <property type="protein sequence ID" value="GGD10443.1"/>
    <property type="molecule type" value="Genomic_DNA"/>
</dbReference>
<dbReference type="NCBIfam" id="TIGR00129">
    <property type="entry name" value="fdhD_narQ"/>
    <property type="match status" value="1"/>
</dbReference>
<name>A0A916XTS4_9HYPH</name>
<dbReference type="Gene3D" id="3.40.140.10">
    <property type="entry name" value="Cytidine Deaminase, domain 2"/>
    <property type="match status" value="1"/>
</dbReference>
<evidence type="ECO:0000256" key="1">
    <source>
        <dbReference type="ARBA" id="ARBA00022490"/>
    </source>
</evidence>
<evidence type="ECO:0000256" key="2">
    <source>
        <dbReference type="ARBA" id="ARBA00023150"/>
    </source>
</evidence>
<accession>A0A916XTS4</accession>
<dbReference type="PANTHER" id="PTHR30592:SF1">
    <property type="entry name" value="SULFUR CARRIER PROTEIN FDHD"/>
    <property type="match status" value="1"/>
</dbReference>
<comment type="caution">
    <text evidence="4">The sequence shown here is derived from an EMBL/GenBank/DDBJ whole genome shotgun (WGS) entry which is preliminary data.</text>
</comment>
<reference evidence="4" key="1">
    <citation type="journal article" date="2014" name="Int. J. Syst. Evol. Microbiol.">
        <title>Complete genome sequence of Corynebacterium casei LMG S-19264T (=DSM 44701T), isolated from a smear-ripened cheese.</title>
        <authorList>
            <consortium name="US DOE Joint Genome Institute (JGI-PGF)"/>
            <person name="Walter F."/>
            <person name="Albersmeier A."/>
            <person name="Kalinowski J."/>
            <person name="Ruckert C."/>
        </authorList>
    </citation>
    <scope>NUCLEOTIDE SEQUENCE</scope>
    <source>
        <strain evidence="4">CGMCC 1.15493</strain>
    </source>
</reference>
<comment type="caution">
    <text evidence="3">Lacks conserved residue(s) required for the propagation of feature annotation.</text>
</comment>
<reference evidence="4" key="2">
    <citation type="submission" date="2020-09" db="EMBL/GenBank/DDBJ databases">
        <authorList>
            <person name="Sun Q."/>
            <person name="Zhou Y."/>
        </authorList>
    </citation>
    <scope>NUCLEOTIDE SEQUENCE</scope>
    <source>
        <strain evidence="4">CGMCC 1.15493</strain>
    </source>
</reference>
<protein>
    <recommendedName>
        <fullName evidence="3">Sulfur carrier protein FdhD</fullName>
    </recommendedName>
</protein>
<comment type="subcellular location">
    <subcellularLocation>
        <location evidence="3">Cytoplasm</location>
    </subcellularLocation>
</comment>
<proteinExistence type="inferred from homology"/>
<dbReference type="RefSeq" id="WP_188849625.1">
    <property type="nucleotide sequence ID" value="NZ_BMJJ01000002.1"/>
</dbReference>
<dbReference type="GO" id="GO:0016783">
    <property type="term" value="F:sulfurtransferase activity"/>
    <property type="evidence" value="ECO:0007669"/>
    <property type="project" value="InterPro"/>
</dbReference>
<dbReference type="InterPro" id="IPR003786">
    <property type="entry name" value="FdhD"/>
</dbReference>
<dbReference type="Proteomes" id="UP000613160">
    <property type="component" value="Unassembled WGS sequence"/>
</dbReference>
<dbReference type="Gene3D" id="3.10.20.10">
    <property type="match status" value="1"/>
</dbReference>
<keyword evidence="2 3" id="KW-0501">Molybdenum cofactor biosynthesis</keyword>
<dbReference type="AlphaFoldDB" id="A0A916XTS4"/>
<dbReference type="GO" id="GO:0097163">
    <property type="term" value="F:sulfur carrier activity"/>
    <property type="evidence" value="ECO:0007669"/>
    <property type="project" value="UniProtKB-UniRule"/>
</dbReference>
<keyword evidence="1 3" id="KW-0963">Cytoplasm</keyword>
<feature type="active site" description="Cysteine persulfide intermediate" evidence="3">
    <location>
        <position position="109"/>
    </location>
</feature>
<sequence length="281" mass="29009">MSEGRTPGQALAFRSGRFVAVDRPVPAEAAVAISVNGSTHAVMMATPGDVEDLGIGLALNEGIIASPDEIERLEIVTTDLGLDCQIWLSEERGRSYTARRRQMTGPVGCGLCGVESLALATRELPVVADELTIAPAAIVAAMAAMAGEQVIGRRTRAVHAAAFHREGKARLVLTREDVGRHNALDKVAGALAQQGIDPASGFLTITSRVSVELIQKTAMMGCGLIAAVSVPSALAIAEAEASGVTLVAVVRGDEFEIFTHPGRVVGAAAASAALEETSHAA</sequence>
<dbReference type="SUPFAM" id="SSF53927">
    <property type="entry name" value="Cytidine deaminase-like"/>
    <property type="match status" value="1"/>
</dbReference>